<accession>A0A377J6E9</accession>
<reference evidence="2 3" key="1">
    <citation type="submission" date="2018-06" db="EMBL/GenBank/DDBJ databases">
        <authorList>
            <consortium name="Pathogen Informatics"/>
            <person name="Doyle S."/>
        </authorList>
    </citation>
    <scope>NUCLEOTIDE SEQUENCE [LARGE SCALE GENOMIC DNA]</scope>
    <source>
        <strain evidence="2 3">NCTC12410</strain>
    </source>
</reference>
<dbReference type="InterPro" id="IPR049708">
    <property type="entry name" value="PP0621-like"/>
</dbReference>
<organism evidence="2 3">
    <name type="scientific">Helicobacter canis</name>
    <dbReference type="NCBI Taxonomy" id="29419"/>
    <lineage>
        <taxon>Bacteria</taxon>
        <taxon>Pseudomonadati</taxon>
        <taxon>Campylobacterota</taxon>
        <taxon>Epsilonproteobacteria</taxon>
        <taxon>Campylobacterales</taxon>
        <taxon>Helicobacteraceae</taxon>
        <taxon>Helicobacter</taxon>
    </lineage>
</organism>
<dbReference type="AlphaFoldDB" id="A0A377J6E9"/>
<sequence length="99" mass="11093">MLRLIAALLLLLAIIWLALSLLAKIKRLLSSSISSTSTPQEKQQSQEKSQPNPRIHTAQDSQEASHDLVACAHCRIFLPIEEGIRYQGQYYCSKSCLPE</sequence>
<evidence type="ECO:0000313" key="2">
    <source>
        <dbReference type="EMBL" id="STO97865.1"/>
    </source>
</evidence>
<dbReference type="EMBL" id="UGHV01000001">
    <property type="protein sequence ID" value="STO97865.1"/>
    <property type="molecule type" value="Genomic_DNA"/>
</dbReference>
<protein>
    <submittedName>
        <fullName evidence="2">Uncharacterized protein</fullName>
    </submittedName>
</protein>
<feature type="compositionally biased region" description="Low complexity" evidence="1">
    <location>
        <begin position="34"/>
        <end position="51"/>
    </location>
</feature>
<feature type="region of interest" description="Disordered" evidence="1">
    <location>
        <begin position="34"/>
        <end position="62"/>
    </location>
</feature>
<evidence type="ECO:0000256" key="1">
    <source>
        <dbReference type="SAM" id="MobiDB-lite"/>
    </source>
</evidence>
<gene>
    <name evidence="2" type="ORF">NCTC12410_01706</name>
</gene>
<dbReference type="RefSeq" id="WP_115012071.1">
    <property type="nucleotide sequence ID" value="NZ_UGHV01000001.1"/>
</dbReference>
<proteinExistence type="predicted"/>
<evidence type="ECO:0000313" key="3">
    <source>
        <dbReference type="Proteomes" id="UP000254841"/>
    </source>
</evidence>
<dbReference type="NCBIfam" id="NF041023">
    <property type="entry name" value="PP0621_fam"/>
    <property type="match status" value="1"/>
</dbReference>
<dbReference type="OrthoDB" id="5356091at2"/>
<name>A0A377J6E9_9HELI</name>
<dbReference type="Proteomes" id="UP000254841">
    <property type="component" value="Unassembled WGS sequence"/>
</dbReference>